<evidence type="ECO:0000256" key="5">
    <source>
        <dbReference type="ARBA" id="ARBA00022989"/>
    </source>
</evidence>
<reference evidence="10 11" key="1">
    <citation type="journal article" date="2013" name="Genome Announc.">
        <title>Genome Sequence of Lactobacillus gastricus PS3, a Strain Isolated from Human Milk.</title>
        <authorList>
            <person name="Martin V."/>
            <person name="Cardenas N."/>
            <person name="Jimenez E."/>
            <person name="Maldonado A."/>
            <person name="Rodriguez J.M."/>
            <person name="Fernandez L."/>
        </authorList>
    </citation>
    <scope>NUCLEOTIDE SEQUENCE [LARGE SCALE GENOMIC DNA]</scope>
    <source>
        <strain evidence="10 11">PS3</strain>
    </source>
</reference>
<evidence type="ECO:0000313" key="10">
    <source>
        <dbReference type="EMBL" id="EHS84704.1"/>
    </source>
</evidence>
<dbReference type="InterPro" id="IPR050487">
    <property type="entry name" value="FtsQ_DivIB"/>
</dbReference>
<evidence type="ECO:0000256" key="4">
    <source>
        <dbReference type="ARBA" id="ARBA00022692"/>
    </source>
</evidence>
<keyword evidence="6 8" id="KW-0472">Membrane</keyword>
<name>H4GL74_9LACO</name>
<dbReference type="PROSITE" id="PS51779">
    <property type="entry name" value="POTRA"/>
    <property type="match status" value="1"/>
</dbReference>
<keyword evidence="3 8" id="KW-0132">Cell division</keyword>
<evidence type="ECO:0000313" key="11">
    <source>
        <dbReference type="Proteomes" id="UP000004567"/>
    </source>
</evidence>
<dbReference type="EMBL" id="AICN01000078">
    <property type="protein sequence ID" value="EHS84704.1"/>
    <property type="molecule type" value="Genomic_DNA"/>
</dbReference>
<keyword evidence="2 8" id="KW-1003">Cell membrane</keyword>
<dbReference type="GO" id="GO:0043093">
    <property type="term" value="P:FtsZ-dependent cytokinesis"/>
    <property type="evidence" value="ECO:0007669"/>
    <property type="project" value="UniProtKB-UniRule"/>
</dbReference>
<comment type="function">
    <text evidence="8">Cell division protein that may be involved in stabilizing or promoting the assembly of the division complex.</text>
</comment>
<dbReference type="HAMAP" id="MF_00912">
    <property type="entry name" value="DivIB"/>
    <property type="match status" value="1"/>
</dbReference>
<dbReference type="Proteomes" id="UP000004567">
    <property type="component" value="Unassembled WGS sequence"/>
</dbReference>
<evidence type="ECO:0000256" key="8">
    <source>
        <dbReference type="HAMAP-Rule" id="MF_00912"/>
    </source>
</evidence>
<dbReference type="GO" id="GO:0005886">
    <property type="term" value="C:plasma membrane"/>
    <property type="evidence" value="ECO:0007669"/>
    <property type="project" value="UniProtKB-SubCell"/>
</dbReference>
<protein>
    <recommendedName>
        <fullName evidence="8">Cell division protein DivIB</fullName>
    </recommendedName>
</protein>
<evidence type="ECO:0000256" key="1">
    <source>
        <dbReference type="ARBA" id="ARBA00004370"/>
    </source>
</evidence>
<organism evidence="10 11">
    <name type="scientific">Limosilactobacillus gastricus PS3</name>
    <dbReference type="NCBI Taxonomy" id="1144300"/>
    <lineage>
        <taxon>Bacteria</taxon>
        <taxon>Bacillati</taxon>
        <taxon>Bacillota</taxon>
        <taxon>Bacilli</taxon>
        <taxon>Lactobacillales</taxon>
        <taxon>Lactobacillaceae</taxon>
        <taxon>Limosilactobacillus</taxon>
    </lineage>
</organism>
<dbReference type="InterPro" id="IPR034746">
    <property type="entry name" value="POTRA"/>
</dbReference>
<evidence type="ECO:0000259" key="9">
    <source>
        <dbReference type="PROSITE" id="PS51779"/>
    </source>
</evidence>
<evidence type="ECO:0000256" key="2">
    <source>
        <dbReference type="ARBA" id="ARBA00022475"/>
    </source>
</evidence>
<sequence length="281" mass="31640">MPTPSGRQEHERYQNILKNLEQRNRLANEPDVQKRGAGLHHSIAHFHRSMKRGNRERMLSIVIPFSLILAFMLYIVSPFSKVNKIQVTGCDNLSAQQVKQAANLKSGNFIWRVFYQQAAVEKVARKNNLQINQLKIELTGPQSIRVVVKEYPIVGIVTNGSRSHYLLASGKKTAVSGDVTSFIQYQGFTKHAKQLTATTAQVGRISTAIRDGISEVVYSPSSDDPERLILYMNDGNTVYARISNLSTKMKYYPSIVKKMTDAGIVDLQYSAYSYSYNSKSE</sequence>
<dbReference type="Pfam" id="PF03799">
    <property type="entry name" value="FtsQ_DivIB_C"/>
    <property type="match status" value="1"/>
</dbReference>
<gene>
    <name evidence="8" type="primary">divIB</name>
    <name evidence="10" type="ORF">PS3_12212</name>
</gene>
<feature type="transmembrane region" description="Helical" evidence="8">
    <location>
        <begin position="58"/>
        <end position="76"/>
    </location>
</feature>
<dbReference type="PATRIC" id="fig|1144300.3.peg.1837"/>
<dbReference type="STRING" id="1144300.PS3_12212"/>
<dbReference type="InterPro" id="IPR026580">
    <property type="entry name" value="DivIB"/>
</dbReference>
<dbReference type="InterPro" id="IPR013685">
    <property type="entry name" value="POTRA_FtsQ_type"/>
</dbReference>
<comment type="caution">
    <text evidence="10">The sequence shown here is derived from an EMBL/GenBank/DDBJ whole genome shotgun (WGS) entry which is preliminary data.</text>
</comment>
<accession>H4GL74</accession>
<proteinExistence type="inferred from homology"/>
<feature type="domain" description="POTRA" evidence="9">
    <location>
        <begin position="80"/>
        <end position="151"/>
    </location>
</feature>
<comment type="similarity">
    <text evidence="8">Belongs to the FtsQ/DivIB family. DivIB subfamily.</text>
</comment>
<dbReference type="GO" id="GO:0032153">
    <property type="term" value="C:cell division site"/>
    <property type="evidence" value="ECO:0007669"/>
    <property type="project" value="UniProtKB-UniRule"/>
</dbReference>
<dbReference type="RefSeq" id="WP_007122806.1">
    <property type="nucleotide sequence ID" value="NZ_AICN01000078.1"/>
</dbReference>
<dbReference type="PANTHER" id="PTHR37820:SF1">
    <property type="entry name" value="CELL DIVISION PROTEIN FTSQ"/>
    <property type="match status" value="1"/>
</dbReference>
<dbReference type="InterPro" id="IPR005548">
    <property type="entry name" value="Cell_div_FtsQ/DivIB_C"/>
</dbReference>
<evidence type="ECO:0000256" key="6">
    <source>
        <dbReference type="ARBA" id="ARBA00023136"/>
    </source>
</evidence>
<dbReference type="AlphaFoldDB" id="H4GL74"/>
<keyword evidence="5 8" id="KW-1133">Transmembrane helix</keyword>
<evidence type="ECO:0000256" key="7">
    <source>
        <dbReference type="ARBA" id="ARBA00023306"/>
    </source>
</evidence>
<evidence type="ECO:0000256" key="3">
    <source>
        <dbReference type="ARBA" id="ARBA00022618"/>
    </source>
</evidence>
<keyword evidence="7 8" id="KW-0131">Cell cycle</keyword>
<keyword evidence="4 8" id="KW-0812">Transmembrane</keyword>
<dbReference type="Gene3D" id="3.40.50.10960">
    <property type="match status" value="1"/>
</dbReference>
<dbReference type="Pfam" id="PF08478">
    <property type="entry name" value="POTRA_1"/>
    <property type="match status" value="1"/>
</dbReference>
<comment type="subcellular location">
    <subcellularLocation>
        <location evidence="8">Cell membrane</location>
        <topology evidence="8">Single-pass type II membrane protein</topology>
    </subcellularLocation>
    <subcellularLocation>
        <location evidence="1">Membrane</location>
    </subcellularLocation>
    <text evidence="8">Localizes to the division septum.</text>
</comment>
<dbReference type="PANTHER" id="PTHR37820">
    <property type="entry name" value="CELL DIVISION PROTEIN DIVIB"/>
    <property type="match status" value="1"/>
</dbReference>